<evidence type="ECO:0000313" key="3">
    <source>
        <dbReference type="Proteomes" id="UP000009287"/>
    </source>
</evidence>
<dbReference type="Pfam" id="PF08239">
    <property type="entry name" value="SH3_3"/>
    <property type="match status" value="1"/>
</dbReference>
<dbReference type="Proteomes" id="UP000009287">
    <property type="component" value="Chromosome"/>
</dbReference>
<name>G4NNW7_CHLT4</name>
<organism evidence="2 3">
    <name type="scientific">Chlamydia trachomatis serovar A (strain A2497)</name>
    <dbReference type="NCBI Taxonomy" id="580047"/>
    <lineage>
        <taxon>Bacteria</taxon>
        <taxon>Pseudomonadati</taxon>
        <taxon>Chlamydiota</taxon>
        <taxon>Chlamydiia</taxon>
        <taxon>Chlamydiales</taxon>
        <taxon>Chlamydiaceae</taxon>
        <taxon>Chlamydia/Chlamydophila group</taxon>
        <taxon>Chlamydia</taxon>
    </lineage>
</organism>
<protein>
    <recommendedName>
        <fullName evidence="1">SH3b domain-containing protein</fullName>
    </recommendedName>
</protein>
<dbReference type="KEGG" id="cra:CTO_0018"/>
<dbReference type="InterPro" id="IPR052354">
    <property type="entry name" value="Cell_Wall_Dynamics_Protein"/>
</dbReference>
<evidence type="ECO:0000313" key="2">
    <source>
        <dbReference type="EMBL" id="AEP34822.1"/>
    </source>
</evidence>
<dbReference type="PATRIC" id="fig|580047.4.peg.21"/>
<dbReference type="SMART" id="SM00287">
    <property type="entry name" value="SH3b"/>
    <property type="match status" value="2"/>
</dbReference>
<reference evidence="2 3" key="1">
    <citation type="journal article" date="2011" name="J. Exp. Med.">
        <title>A live-attenuated chlamydial vaccine protects against trachoma in nonhuman primates.</title>
        <authorList>
            <person name="Kari L."/>
            <person name="Whitmire W.M."/>
            <person name="Olivares-Zavaleta N."/>
            <person name="Goheen M.M."/>
            <person name="Taylor L.D."/>
            <person name="Carlson J.H."/>
            <person name="Sturdevant G.L."/>
            <person name="Lu C."/>
            <person name="Bakios L.E."/>
            <person name="Randall L.B."/>
            <person name="Parnell M.J."/>
            <person name="Zhong G."/>
            <person name="Caldwell H.D."/>
        </authorList>
    </citation>
    <scope>NUCLEOTIDE SEQUENCE [LARGE SCALE GENOMIC DNA]</scope>
    <source>
        <strain evidence="2 3">A2497</strain>
    </source>
</reference>
<proteinExistence type="predicted"/>
<sequence length="477" mass="52478">MTFSFKSIIIPSLEDKSSRAANASLEAQILANCRSFCVRTLSISMLIFALSCGADACLCAADLSKAKVEASVGDRAAFSPFTGEIKGNRVRLRLAPHTDSFIIKELSKGDCLAVLGESKDYYVVAAPEGVRGYVFRTFVLDNVIEGEKVNVRLEPSTSAPILARLSKGTVVKTLGAAQGKWIEIALPKQCVFYVAKNFVKNVGALDLYNQKEGQKKLALDLLSSAMNFADAELQKKIEDIDLDAIYKKMNLAQSEEFKDVPGLQSLVQKALERVQEAFLAKSLEKSSVKVPEIQHEVLEEIAVVSPAVEETPVVTKIEEQKVTTVPVPAPAVVTEPAQDLSSVKGSLLSHYIRKKGFVKASPVIEGRESFERSLFAVWVSLQPEEIQHQLTMESFYRDEQKKKRVLTGELEVYPHIVKNNPGDYLLKNGEDVVAFVYATSIDLSKWLGKSVVLECVSRPNNHFAFPAYIVLSVKEGA</sequence>
<accession>G4NNW7</accession>
<dbReference type="PANTHER" id="PTHR34408">
    <property type="entry name" value="FAMILY PROTEIN, PUTATIVE-RELATED"/>
    <property type="match status" value="1"/>
</dbReference>
<dbReference type="Gene3D" id="2.30.30.40">
    <property type="entry name" value="SH3 Domains"/>
    <property type="match status" value="2"/>
</dbReference>
<dbReference type="PANTHER" id="PTHR34408:SF1">
    <property type="entry name" value="GLYCOSYL HYDROLASE FAMILY 19 DOMAIN-CONTAINING PROTEIN HI_1415"/>
    <property type="match status" value="1"/>
</dbReference>
<feature type="domain" description="SH3b" evidence="1">
    <location>
        <begin position="80"/>
        <end position="143"/>
    </location>
</feature>
<evidence type="ECO:0000259" key="1">
    <source>
        <dbReference type="SMART" id="SM00287"/>
    </source>
</evidence>
<dbReference type="EMBL" id="CP002401">
    <property type="protein sequence ID" value="AEP34822.1"/>
    <property type="molecule type" value="Genomic_DNA"/>
</dbReference>
<dbReference type="InterPro" id="IPR003646">
    <property type="entry name" value="SH3-like_bac-type"/>
</dbReference>
<gene>
    <name evidence="2" type="ordered locus">CTO_0018</name>
</gene>
<feature type="domain" description="SH3b" evidence="1">
    <location>
        <begin position="144"/>
        <end position="203"/>
    </location>
</feature>
<dbReference type="AlphaFoldDB" id="G4NNW7"/>